<evidence type="ECO:0000313" key="13">
    <source>
        <dbReference type="Proteomes" id="UP001501411"/>
    </source>
</evidence>
<dbReference type="RefSeq" id="WP_345231529.1">
    <property type="nucleotide sequence ID" value="NZ_BAABIQ010000030.1"/>
</dbReference>
<dbReference type="PANTHER" id="PTHR11059">
    <property type="entry name" value="DNA REPAIR PROTEIN RECN"/>
    <property type="match status" value="1"/>
</dbReference>
<evidence type="ECO:0000256" key="10">
    <source>
        <dbReference type="SAM" id="Coils"/>
    </source>
</evidence>
<proteinExistence type="inferred from homology"/>
<dbReference type="PIRSF" id="PIRSF003128">
    <property type="entry name" value="RecN"/>
    <property type="match status" value="1"/>
</dbReference>
<keyword evidence="7 9" id="KW-0234">DNA repair</keyword>
<dbReference type="InterPro" id="IPR003395">
    <property type="entry name" value="RecF/RecN/SMC_N"/>
</dbReference>
<reference evidence="13" key="1">
    <citation type="journal article" date="2019" name="Int. J. Syst. Evol. Microbiol.">
        <title>The Global Catalogue of Microorganisms (GCM) 10K type strain sequencing project: providing services to taxonomists for standard genome sequencing and annotation.</title>
        <authorList>
            <consortium name="The Broad Institute Genomics Platform"/>
            <consortium name="The Broad Institute Genome Sequencing Center for Infectious Disease"/>
            <person name="Wu L."/>
            <person name="Ma J."/>
        </authorList>
    </citation>
    <scope>NUCLEOTIDE SEQUENCE [LARGE SCALE GENOMIC DNA]</scope>
    <source>
        <strain evidence="13">JCM 18200</strain>
    </source>
</reference>
<evidence type="ECO:0000259" key="11">
    <source>
        <dbReference type="Pfam" id="PF02463"/>
    </source>
</evidence>
<organism evidence="12 13">
    <name type="scientific">Olivibacter ginsenosidimutans</name>
    <dbReference type="NCBI Taxonomy" id="1176537"/>
    <lineage>
        <taxon>Bacteria</taxon>
        <taxon>Pseudomonadati</taxon>
        <taxon>Bacteroidota</taxon>
        <taxon>Sphingobacteriia</taxon>
        <taxon>Sphingobacteriales</taxon>
        <taxon>Sphingobacteriaceae</taxon>
        <taxon>Olivibacter</taxon>
    </lineage>
</organism>
<comment type="function">
    <text evidence="1 9">May be involved in recombinational repair of damaged DNA.</text>
</comment>
<evidence type="ECO:0000256" key="8">
    <source>
        <dbReference type="ARBA" id="ARBA00033408"/>
    </source>
</evidence>
<dbReference type="NCBIfam" id="TIGR00634">
    <property type="entry name" value="recN"/>
    <property type="match status" value="1"/>
</dbReference>
<name>A0ABP9B9Z6_9SPHI</name>
<comment type="caution">
    <text evidence="12">The sequence shown here is derived from an EMBL/GenBank/DDBJ whole genome shotgun (WGS) entry which is preliminary data.</text>
</comment>
<dbReference type="CDD" id="cd03241">
    <property type="entry name" value="ABC_RecN"/>
    <property type="match status" value="2"/>
</dbReference>
<evidence type="ECO:0000256" key="3">
    <source>
        <dbReference type="ARBA" id="ARBA00021315"/>
    </source>
</evidence>
<dbReference type="Gene3D" id="3.40.50.300">
    <property type="entry name" value="P-loop containing nucleotide triphosphate hydrolases"/>
    <property type="match status" value="2"/>
</dbReference>
<keyword evidence="5 9" id="KW-0227">DNA damage</keyword>
<keyword evidence="4" id="KW-0547">Nucleotide-binding</keyword>
<evidence type="ECO:0000256" key="9">
    <source>
        <dbReference type="PIRNR" id="PIRNR003128"/>
    </source>
</evidence>
<evidence type="ECO:0000256" key="6">
    <source>
        <dbReference type="ARBA" id="ARBA00022840"/>
    </source>
</evidence>
<protein>
    <recommendedName>
        <fullName evidence="3 9">DNA repair protein RecN</fullName>
    </recommendedName>
    <alternativeName>
        <fullName evidence="8 9">Recombination protein N</fullName>
    </alternativeName>
</protein>
<evidence type="ECO:0000256" key="1">
    <source>
        <dbReference type="ARBA" id="ARBA00003618"/>
    </source>
</evidence>
<evidence type="ECO:0000256" key="2">
    <source>
        <dbReference type="ARBA" id="ARBA00009441"/>
    </source>
</evidence>
<dbReference type="EMBL" id="BAABIQ010000030">
    <property type="protein sequence ID" value="GAA4791290.1"/>
    <property type="molecule type" value="Genomic_DNA"/>
</dbReference>
<feature type="coiled-coil region" evidence="10">
    <location>
        <begin position="342"/>
        <end position="369"/>
    </location>
</feature>
<evidence type="ECO:0000313" key="12">
    <source>
        <dbReference type="EMBL" id="GAA4791290.1"/>
    </source>
</evidence>
<evidence type="ECO:0000256" key="7">
    <source>
        <dbReference type="ARBA" id="ARBA00023204"/>
    </source>
</evidence>
<sequence>MLSRLLIKNYALIDQLDIRPAKGLNILTGETGAGKSIILGALSLILGQRAEGKYFYNQERKCIIEGFFQLADYQLQSFFDEHDLDYDEETILRREISADGKSRAFVNDTPVTLTVLKALGERLIDIHSQHATLEINTEDFQLMTIDSVSKNTHLRTQYQSTYKQYKQTEQALHALEEEVKQAQTEADYHQFLFDELAAAKLNSGEQELLEQEQNQLSHAEEIKRALLQANFLLSEQEQPVISALKEALQQVQQVERYVPNLQEIAERLQSVFIEVKDLTEEISHIEQGILFDEERLTEINDRLSLIFQLQQKHHVSGIDELLVIQRDLENKLLKLSSNDDTLAKLKEKHTQLKDACENLAQELHNSRKQAIPYVQEAVIRVLREVGMPNSILQIDLVSTGQLRPSGTDNIQFRFSANKGQEPQPLNKVASGGELSRLMLAIKSLIAQTSALPTIIFDEIDTGISGEVALKVGNVLEDMAQYLQVIAITHLPQIASKGQTHYQVYKTEEQGLTRTHMRQLNPVERVTELAQLLSGSNPGDAAIQHAQELLKLK</sequence>
<gene>
    <name evidence="12" type="primary">recN</name>
    <name evidence="12" type="ORF">GCM10023231_19000</name>
</gene>
<keyword evidence="10" id="KW-0175">Coiled coil</keyword>
<dbReference type="InterPro" id="IPR027417">
    <property type="entry name" value="P-loop_NTPase"/>
</dbReference>
<dbReference type="Proteomes" id="UP001501411">
    <property type="component" value="Unassembled WGS sequence"/>
</dbReference>
<evidence type="ECO:0000256" key="5">
    <source>
        <dbReference type="ARBA" id="ARBA00022763"/>
    </source>
</evidence>
<keyword evidence="6" id="KW-0067">ATP-binding</keyword>
<keyword evidence="13" id="KW-1185">Reference proteome</keyword>
<feature type="coiled-coil region" evidence="10">
    <location>
        <begin position="158"/>
        <end position="229"/>
    </location>
</feature>
<dbReference type="Pfam" id="PF02463">
    <property type="entry name" value="SMC_N"/>
    <property type="match status" value="1"/>
</dbReference>
<evidence type="ECO:0000256" key="4">
    <source>
        <dbReference type="ARBA" id="ARBA00022741"/>
    </source>
</evidence>
<dbReference type="PANTHER" id="PTHR11059:SF0">
    <property type="entry name" value="DNA REPAIR PROTEIN RECN"/>
    <property type="match status" value="1"/>
</dbReference>
<dbReference type="InterPro" id="IPR004604">
    <property type="entry name" value="DNA_recomb/repair_RecN"/>
</dbReference>
<dbReference type="SUPFAM" id="SSF52540">
    <property type="entry name" value="P-loop containing nucleoside triphosphate hydrolases"/>
    <property type="match status" value="2"/>
</dbReference>
<feature type="domain" description="RecF/RecN/SMC N-terminal" evidence="11">
    <location>
        <begin position="2"/>
        <end position="508"/>
    </location>
</feature>
<accession>A0ABP9B9Z6</accession>
<comment type="similarity">
    <text evidence="2 9">Belongs to the RecN family.</text>
</comment>